<gene>
    <name evidence="1" type="ORF">V6N11_028444</name>
</gene>
<comment type="caution">
    <text evidence="1">The sequence shown here is derived from an EMBL/GenBank/DDBJ whole genome shotgun (WGS) entry which is preliminary data.</text>
</comment>
<name>A0ABR2A7X6_9ROSI</name>
<evidence type="ECO:0000313" key="1">
    <source>
        <dbReference type="EMBL" id="KAK8489083.1"/>
    </source>
</evidence>
<dbReference type="EMBL" id="JBBPBN010000325">
    <property type="protein sequence ID" value="KAK8489083.1"/>
    <property type="molecule type" value="Genomic_DNA"/>
</dbReference>
<organism evidence="1 2">
    <name type="scientific">Hibiscus sabdariffa</name>
    <name type="common">roselle</name>
    <dbReference type="NCBI Taxonomy" id="183260"/>
    <lineage>
        <taxon>Eukaryota</taxon>
        <taxon>Viridiplantae</taxon>
        <taxon>Streptophyta</taxon>
        <taxon>Embryophyta</taxon>
        <taxon>Tracheophyta</taxon>
        <taxon>Spermatophyta</taxon>
        <taxon>Magnoliopsida</taxon>
        <taxon>eudicotyledons</taxon>
        <taxon>Gunneridae</taxon>
        <taxon>Pentapetalae</taxon>
        <taxon>rosids</taxon>
        <taxon>malvids</taxon>
        <taxon>Malvales</taxon>
        <taxon>Malvaceae</taxon>
        <taxon>Malvoideae</taxon>
        <taxon>Hibiscus</taxon>
    </lineage>
</organism>
<keyword evidence="2" id="KW-1185">Reference proteome</keyword>
<reference evidence="1 2" key="1">
    <citation type="journal article" date="2024" name="G3 (Bethesda)">
        <title>Genome assembly of Hibiscus sabdariffa L. provides insights into metabolisms of medicinal natural products.</title>
        <authorList>
            <person name="Kim T."/>
        </authorList>
    </citation>
    <scope>NUCLEOTIDE SEQUENCE [LARGE SCALE GENOMIC DNA]</scope>
    <source>
        <strain evidence="1">TK-2024</strain>
        <tissue evidence="1">Old leaves</tissue>
    </source>
</reference>
<proteinExistence type="predicted"/>
<accession>A0ABR2A7X6</accession>
<dbReference type="Proteomes" id="UP001396334">
    <property type="component" value="Unassembled WGS sequence"/>
</dbReference>
<sequence>MIHGGQVEDEADNVSVLSKGQDMYRNYVGGGNNKPAAGLNPEKSGIALAMQVFWMEHGRDPIGIDIAHILSLTASDNLLLSKTMEEPILEDICSSLSADNLLDGYLHQE</sequence>
<protein>
    <submittedName>
        <fullName evidence="1">Uncharacterized protein</fullName>
    </submittedName>
</protein>
<evidence type="ECO:0000313" key="2">
    <source>
        <dbReference type="Proteomes" id="UP001396334"/>
    </source>
</evidence>